<dbReference type="InterPro" id="IPR032710">
    <property type="entry name" value="NTF2-like_dom_sf"/>
</dbReference>
<comment type="caution">
    <text evidence="2">The sequence shown here is derived from an EMBL/GenBank/DDBJ whole genome shotgun (WGS) entry which is preliminary data.</text>
</comment>
<dbReference type="Pfam" id="PF12680">
    <property type="entry name" value="SnoaL_2"/>
    <property type="match status" value="1"/>
</dbReference>
<protein>
    <submittedName>
        <fullName evidence="2">SnoaL-like protein</fullName>
    </submittedName>
</protein>
<dbReference type="EMBL" id="QKTX01000015">
    <property type="protein sequence ID" value="PZV79092.1"/>
    <property type="molecule type" value="Genomic_DNA"/>
</dbReference>
<accession>A0A326RWY0</accession>
<dbReference type="InterPro" id="IPR037401">
    <property type="entry name" value="SnoaL-like"/>
</dbReference>
<evidence type="ECO:0000313" key="2">
    <source>
        <dbReference type="EMBL" id="PZV79092.1"/>
    </source>
</evidence>
<dbReference type="AlphaFoldDB" id="A0A326RWY0"/>
<proteinExistence type="predicted"/>
<dbReference type="Gene3D" id="3.10.450.50">
    <property type="match status" value="1"/>
</dbReference>
<evidence type="ECO:0000259" key="1">
    <source>
        <dbReference type="Pfam" id="PF12680"/>
    </source>
</evidence>
<gene>
    <name evidence="2" type="ORF">CLV31_11552</name>
</gene>
<organism evidence="2 3">
    <name type="scientific">Algoriphagus aquaeductus</name>
    <dbReference type="NCBI Taxonomy" id="475299"/>
    <lineage>
        <taxon>Bacteria</taxon>
        <taxon>Pseudomonadati</taxon>
        <taxon>Bacteroidota</taxon>
        <taxon>Cytophagia</taxon>
        <taxon>Cytophagales</taxon>
        <taxon>Cyclobacteriaceae</taxon>
        <taxon>Algoriphagus</taxon>
    </lineage>
</organism>
<reference evidence="2 3" key="1">
    <citation type="submission" date="2018-06" db="EMBL/GenBank/DDBJ databases">
        <title>Genomic Encyclopedia of Archaeal and Bacterial Type Strains, Phase II (KMG-II): from individual species to whole genera.</title>
        <authorList>
            <person name="Goeker M."/>
        </authorList>
    </citation>
    <scope>NUCLEOTIDE SEQUENCE [LARGE SCALE GENOMIC DNA]</scope>
    <source>
        <strain evidence="2 3">T4</strain>
    </source>
</reference>
<dbReference type="Proteomes" id="UP000248917">
    <property type="component" value="Unassembled WGS sequence"/>
</dbReference>
<dbReference type="SUPFAM" id="SSF54427">
    <property type="entry name" value="NTF2-like"/>
    <property type="match status" value="1"/>
</dbReference>
<feature type="domain" description="SnoaL-like" evidence="1">
    <location>
        <begin position="35"/>
        <end position="147"/>
    </location>
</feature>
<evidence type="ECO:0000313" key="3">
    <source>
        <dbReference type="Proteomes" id="UP000248917"/>
    </source>
</evidence>
<sequence>MLRLRSAQEFGIGAEGYLGPILFFLMEPLAREKLIRSYLDGYNQMNIEGMMEPLDEHVVFENYSSGQKTHSLQGKEPFLKQAREALAYFSSRKQTIKSILHLEEETEVEISYWAIAAMDFPNGILKGQEISLEGKSVFRFAAEKISSITDYS</sequence>
<keyword evidence="3" id="KW-1185">Reference proteome</keyword>
<name>A0A326RWY0_9BACT</name>